<keyword evidence="3 5" id="KW-1133">Transmembrane helix</keyword>
<dbReference type="PROSITE" id="PS50234">
    <property type="entry name" value="VWFA"/>
    <property type="match status" value="1"/>
</dbReference>
<dbReference type="Gene3D" id="3.40.50.410">
    <property type="entry name" value="von Willebrand factor, type A domain"/>
    <property type="match status" value="1"/>
</dbReference>
<sequence length="338" mass="38561">MFQFAVPENFSLMLLLPIVAALLFYGWRKKQQALSRFASPVLLPVISPRYSIPKWWLKACLLLIVIALLVTTLMRPQGNPQSRLVTKQGRDLVFVIDVSRSMLAEDLRPNRLEKAKQLVSDVINVLEGDRVGLLIFAGTTALKSPLTHDYHYFKNILRKISPQDINRGGTHIGDAIRMVSRRLFYDQDNKYRDIILITDGEDHESFPIEAAKEAAKRGIRIHTVGLGDPDGANIPLRQAGKYNLLRHNQQIVKTKLNESTLKEISAITQGVFIPGRTNLVELDQLYKNYITTAEKREVESRQSKLWSELFQFFLGVAIILLILESYLGEEKIILKRQE</sequence>
<evidence type="ECO:0000256" key="5">
    <source>
        <dbReference type="SAM" id="Phobius"/>
    </source>
</evidence>
<evidence type="ECO:0000259" key="6">
    <source>
        <dbReference type="PROSITE" id="PS50234"/>
    </source>
</evidence>
<keyword evidence="1" id="KW-1003">Cell membrane</keyword>
<dbReference type="Pfam" id="PF13519">
    <property type="entry name" value="VWA_2"/>
    <property type="match status" value="1"/>
</dbReference>
<dbReference type="InterPro" id="IPR002035">
    <property type="entry name" value="VWF_A"/>
</dbReference>
<feature type="transmembrane region" description="Helical" evidence="5">
    <location>
        <begin position="309"/>
        <end position="327"/>
    </location>
</feature>
<dbReference type="Proteomes" id="UP000218113">
    <property type="component" value="Unassembled WGS sequence"/>
</dbReference>
<evidence type="ECO:0000256" key="4">
    <source>
        <dbReference type="ARBA" id="ARBA00023136"/>
    </source>
</evidence>
<dbReference type="InterPro" id="IPR050768">
    <property type="entry name" value="UPF0353/GerABKA_families"/>
</dbReference>
<dbReference type="SMART" id="SM00327">
    <property type="entry name" value="VWA"/>
    <property type="match status" value="1"/>
</dbReference>
<evidence type="ECO:0000256" key="2">
    <source>
        <dbReference type="ARBA" id="ARBA00022692"/>
    </source>
</evidence>
<name>A0A2A4TAG7_9DELT</name>
<dbReference type="EMBL" id="NVSR01000003">
    <property type="protein sequence ID" value="PCI30610.1"/>
    <property type="molecule type" value="Genomic_DNA"/>
</dbReference>
<comment type="caution">
    <text evidence="7">The sequence shown here is derived from an EMBL/GenBank/DDBJ whole genome shotgun (WGS) entry which is preliminary data.</text>
</comment>
<evidence type="ECO:0000256" key="1">
    <source>
        <dbReference type="ARBA" id="ARBA00022475"/>
    </source>
</evidence>
<evidence type="ECO:0000313" key="8">
    <source>
        <dbReference type="Proteomes" id="UP000218113"/>
    </source>
</evidence>
<organism evidence="7 8">
    <name type="scientific">SAR324 cluster bacterium</name>
    <dbReference type="NCBI Taxonomy" id="2024889"/>
    <lineage>
        <taxon>Bacteria</taxon>
        <taxon>Deltaproteobacteria</taxon>
        <taxon>SAR324 cluster</taxon>
    </lineage>
</organism>
<accession>A0A2A4TAG7</accession>
<feature type="domain" description="VWFA" evidence="6">
    <location>
        <begin position="91"/>
        <end position="289"/>
    </location>
</feature>
<proteinExistence type="predicted"/>
<gene>
    <name evidence="7" type="ORF">COB67_01275</name>
</gene>
<dbReference type="PANTHER" id="PTHR22550">
    <property type="entry name" value="SPORE GERMINATION PROTEIN"/>
    <property type="match status" value="1"/>
</dbReference>
<reference evidence="8" key="1">
    <citation type="submission" date="2017-08" db="EMBL/GenBank/DDBJ databases">
        <title>A dynamic microbial community with high functional redundancy inhabits the cold, oxic subseafloor aquifer.</title>
        <authorList>
            <person name="Tully B.J."/>
            <person name="Wheat C.G."/>
            <person name="Glazer B.T."/>
            <person name="Huber J.A."/>
        </authorList>
    </citation>
    <scope>NUCLEOTIDE SEQUENCE [LARGE SCALE GENOMIC DNA]</scope>
</reference>
<dbReference type="SUPFAM" id="SSF53300">
    <property type="entry name" value="vWA-like"/>
    <property type="match status" value="1"/>
</dbReference>
<keyword evidence="2 5" id="KW-0812">Transmembrane</keyword>
<evidence type="ECO:0000256" key="3">
    <source>
        <dbReference type="ARBA" id="ARBA00022989"/>
    </source>
</evidence>
<feature type="transmembrane region" description="Helical" evidence="5">
    <location>
        <begin position="6"/>
        <end position="27"/>
    </location>
</feature>
<feature type="transmembrane region" description="Helical" evidence="5">
    <location>
        <begin position="55"/>
        <end position="74"/>
    </location>
</feature>
<dbReference type="AlphaFoldDB" id="A0A2A4TAG7"/>
<dbReference type="InterPro" id="IPR036465">
    <property type="entry name" value="vWFA_dom_sf"/>
</dbReference>
<protein>
    <recommendedName>
        <fullName evidence="6">VWFA domain-containing protein</fullName>
    </recommendedName>
</protein>
<evidence type="ECO:0000313" key="7">
    <source>
        <dbReference type="EMBL" id="PCI30610.1"/>
    </source>
</evidence>
<dbReference type="PANTHER" id="PTHR22550:SF5">
    <property type="entry name" value="LEUCINE ZIPPER PROTEIN 4"/>
    <property type="match status" value="1"/>
</dbReference>
<keyword evidence="4 5" id="KW-0472">Membrane</keyword>